<feature type="compositionally biased region" description="Basic and acidic residues" evidence="1">
    <location>
        <begin position="36"/>
        <end position="54"/>
    </location>
</feature>
<sequence length="207" mass="23069">MKAFKKALQGLRQQVRDSRAPAGVSVSAAPQAEPEPDFRQLFRDVKPMKPDGRHASPRPKPSPHPRRRHQHGQASEAVQQALLQHMVGWFEPAEVDAHFARPGMPSATLKKLRAGFWPVTRQLDLHGCDRYQAQDALALFLHQARRHGPCVRVIHGKGFGSNGQPVLKRMVRSWLKHHPDVLAFCEAGETMGGAGALLVLLRREHAP</sequence>
<dbReference type="RefSeq" id="WP_081554720.1">
    <property type="nucleotide sequence ID" value="NZ_MUKV01000003.1"/>
</dbReference>
<reference evidence="3 4" key="1">
    <citation type="submission" date="2017-02" db="EMBL/GenBank/DDBJ databases">
        <title>Chromobacterium haemolyticum H5244.</title>
        <authorList>
            <person name="Gulvik C.A."/>
        </authorList>
    </citation>
    <scope>NUCLEOTIDE SEQUENCE [LARGE SCALE GENOMIC DNA]</scope>
    <source>
        <strain evidence="3 4">H5244</strain>
    </source>
</reference>
<dbReference type="AlphaFoldDB" id="A0A1W0D870"/>
<accession>A0A1W0D870</accession>
<name>A0A1W0D870_9NEIS</name>
<feature type="domain" description="Smr" evidence="2">
    <location>
        <begin position="123"/>
        <end position="202"/>
    </location>
</feature>
<protein>
    <submittedName>
        <fullName evidence="3">DNA mismatch repair protein MutS</fullName>
    </submittedName>
</protein>
<feature type="compositionally biased region" description="Basic residues" evidence="1">
    <location>
        <begin position="55"/>
        <end position="71"/>
    </location>
</feature>
<dbReference type="PROSITE" id="PS50828">
    <property type="entry name" value="SMR"/>
    <property type="match status" value="1"/>
</dbReference>
<dbReference type="Proteomes" id="UP000192721">
    <property type="component" value="Unassembled WGS sequence"/>
</dbReference>
<dbReference type="PANTHER" id="PTHR35562">
    <property type="entry name" value="DNA ENDONUCLEASE SMRA-RELATED"/>
    <property type="match status" value="1"/>
</dbReference>
<evidence type="ECO:0000256" key="1">
    <source>
        <dbReference type="SAM" id="MobiDB-lite"/>
    </source>
</evidence>
<dbReference type="EMBL" id="MUKV01000003">
    <property type="protein sequence ID" value="OQS43196.1"/>
    <property type="molecule type" value="Genomic_DNA"/>
</dbReference>
<gene>
    <name evidence="3" type="ORF">B0T45_04315</name>
</gene>
<comment type="caution">
    <text evidence="3">The sequence shown here is derived from an EMBL/GenBank/DDBJ whole genome shotgun (WGS) entry which is preliminary data.</text>
</comment>
<evidence type="ECO:0000313" key="3">
    <source>
        <dbReference type="EMBL" id="OQS43196.1"/>
    </source>
</evidence>
<organism evidence="3 4">
    <name type="scientific">Chromobacterium haemolyticum</name>
    <dbReference type="NCBI Taxonomy" id="394935"/>
    <lineage>
        <taxon>Bacteria</taxon>
        <taxon>Pseudomonadati</taxon>
        <taxon>Pseudomonadota</taxon>
        <taxon>Betaproteobacteria</taxon>
        <taxon>Neisseriales</taxon>
        <taxon>Chromobacteriaceae</taxon>
        <taxon>Chromobacterium</taxon>
    </lineage>
</organism>
<dbReference type="Pfam" id="PF01713">
    <property type="entry name" value="Smr"/>
    <property type="match status" value="1"/>
</dbReference>
<proteinExistence type="predicted"/>
<dbReference type="SUPFAM" id="SSF160443">
    <property type="entry name" value="SMR domain-like"/>
    <property type="match status" value="1"/>
</dbReference>
<dbReference type="Gene3D" id="3.30.1370.110">
    <property type="match status" value="1"/>
</dbReference>
<evidence type="ECO:0000313" key="4">
    <source>
        <dbReference type="Proteomes" id="UP000192721"/>
    </source>
</evidence>
<dbReference type="InterPro" id="IPR002625">
    <property type="entry name" value="Smr_dom"/>
</dbReference>
<evidence type="ECO:0000259" key="2">
    <source>
        <dbReference type="PROSITE" id="PS50828"/>
    </source>
</evidence>
<dbReference type="PANTHER" id="PTHR35562:SF2">
    <property type="entry name" value="DNA ENDONUCLEASE SMRA-RELATED"/>
    <property type="match status" value="1"/>
</dbReference>
<dbReference type="SMART" id="SM00463">
    <property type="entry name" value="SMR"/>
    <property type="match status" value="1"/>
</dbReference>
<feature type="region of interest" description="Disordered" evidence="1">
    <location>
        <begin position="1"/>
        <end position="76"/>
    </location>
</feature>
<dbReference type="InterPro" id="IPR036063">
    <property type="entry name" value="Smr_dom_sf"/>
</dbReference>